<comment type="caution">
    <text evidence="2">The sequence shown here is derived from an EMBL/GenBank/DDBJ whole genome shotgun (WGS) entry which is preliminary data.</text>
</comment>
<feature type="transmembrane region" description="Helical" evidence="1">
    <location>
        <begin position="61"/>
        <end position="82"/>
    </location>
</feature>
<dbReference type="EMBL" id="RWJN01000394">
    <property type="protein sequence ID" value="TCD62188.1"/>
    <property type="molecule type" value="Genomic_DNA"/>
</dbReference>
<keyword evidence="1" id="KW-0812">Transmembrane</keyword>
<evidence type="ECO:0000313" key="2">
    <source>
        <dbReference type="EMBL" id="TCD62188.1"/>
    </source>
</evidence>
<gene>
    <name evidence="2" type="ORF">EIP91_007246</name>
</gene>
<dbReference type="STRING" id="92696.A0A4R0REZ9"/>
<feature type="transmembrane region" description="Helical" evidence="1">
    <location>
        <begin position="162"/>
        <end position="185"/>
    </location>
</feature>
<organism evidence="2 3">
    <name type="scientific">Steccherinum ochraceum</name>
    <dbReference type="NCBI Taxonomy" id="92696"/>
    <lineage>
        <taxon>Eukaryota</taxon>
        <taxon>Fungi</taxon>
        <taxon>Dikarya</taxon>
        <taxon>Basidiomycota</taxon>
        <taxon>Agaricomycotina</taxon>
        <taxon>Agaricomycetes</taxon>
        <taxon>Polyporales</taxon>
        <taxon>Steccherinaceae</taxon>
        <taxon>Steccherinum</taxon>
    </lineage>
</organism>
<keyword evidence="1" id="KW-1133">Transmembrane helix</keyword>
<sequence length="316" mass="35687">MVATDFSQDIASRELLTIIFQEGFVFVYVWEFIVSLDFDWSFINRQKRFTWPMIPYFGCRYLALVSVVMLAPLDICCSSASACAAYNVIQILTCYVSGVFAGIILVVRAMGAWSFDRRVVIPLILLIIGHWILILFHISLIGYVDTHLPETLNLDLVSTLNFAWILLVPSYALAIDIAVFSLTLYKLWYAQTSRTHLMTRIVQEGLIYILLTAVANAIAIIPYAAPESVYATFPRWFKALAWDNRPQMPTIAIAILACRLVRRLSNFTRPTHGQAVYITTQDHFAFQPLQTNNVDLDGDLQIIGCTCGCHNRKSAA</sequence>
<reference evidence="2 3" key="1">
    <citation type="submission" date="2018-11" db="EMBL/GenBank/DDBJ databases">
        <title>Genome assembly of Steccherinum ochraceum LE-BIN_3174, the white-rot fungus of the Steccherinaceae family (The Residual Polyporoid clade, Polyporales, Basidiomycota).</title>
        <authorList>
            <person name="Fedorova T.V."/>
            <person name="Glazunova O.A."/>
            <person name="Landesman E.O."/>
            <person name="Moiseenko K.V."/>
            <person name="Psurtseva N.V."/>
            <person name="Savinova O.S."/>
            <person name="Shakhova N.V."/>
            <person name="Tyazhelova T.V."/>
            <person name="Vasina D.V."/>
        </authorList>
    </citation>
    <scope>NUCLEOTIDE SEQUENCE [LARGE SCALE GENOMIC DNA]</scope>
    <source>
        <strain evidence="2 3">LE-BIN_3174</strain>
    </source>
</reference>
<evidence type="ECO:0000313" key="3">
    <source>
        <dbReference type="Proteomes" id="UP000292702"/>
    </source>
</evidence>
<dbReference type="AlphaFoldDB" id="A0A4R0REZ9"/>
<feature type="transmembrane region" description="Helical" evidence="1">
    <location>
        <begin position="206"/>
        <end position="225"/>
    </location>
</feature>
<proteinExistence type="predicted"/>
<feature type="transmembrane region" description="Helical" evidence="1">
    <location>
        <begin position="88"/>
        <end position="107"/>
    </location>
</feature>
<keyword evidence="1" id="KW-0472">Membrane</keyword>
<feature type="transmembrane region" description="Helical" evidence="1">
    <location>
        <begin position="119"/>
        <end position="142"/>
    </location>
</feature>
<keyword evidence="3" id="KW-1185">Reference proteome</keyword>
<accession>A0A4R0REZ9</accession>
<feature type="transmembrane region" description="Helical" evidence="1">
    <location>
        <begin position="15"/>
        <end position="40"/>
    </location>
</feature>
<dbReference type="Proteomes" id="UP000292702">
    <property type="component" value="Unassembled WGS sequence"/>
</dbReference>
<protein>
    <submittedName>
        <fullName evidence="2">Uncharacterized protein</fullName>
    </submittedName>
</protein>
<evidence type="ECO:0000256" key="1">
    <source>
        <dbReference type="SAM" id="Phobius"/>
    </source>
</evidence>
<name>A0A4R0REZ9_9APHY</name>